<reference evidence="1" key="1">
    <citation type="submission" date="2017-08" db="EMBL/GenBank/DDBJ databases">
        <authorList>
            <person name="Imhoff J.F."/>
            <person name="Rahn T."/>
            <person name="Kuenzel S."/>
            <person name="Neulinger S.C."/>
        </authorList>
    </citation>
    <scope>NUCLEOTIDE SEQUENCE</scope>
    <source>
        <strain evidence="1">DSM 9154</strain>
    </source>
</reference>
<dbReference type="Proteomes" id="UP000778970">
    <property type="component" value="Unassembled WGS sequence"/>
</dbReference>
<evidence type="ECO:0000313" key="1">
    <source>
        <dbReference type="EMBL" id="MBK1698143.1"/>
    </source>
</evidence>
<dbReference type="EMBL" id="NRRE01000026">
    <property type="protein sequence ID" value="MBK1698143.1"/>
    <property type="molecule type" value="Genomic_DNA"/>
</dbReference>
<gene>
    <name evidence="1" type="ORF">CKO21_12925</name>
</gene>
<evidence type="ECO:0000313" key="2">
    <source>
        <dbReference type="Proteomes" id="UP000778970"/>
    </source>
</evidence>
<keyword evidence="2" id="KW-1185">Reference proteome</keyword>
<dbReference type="AlphaFoldDB" id="A0A934V0N8"/>
<dbReference type="RefSeq" id="WP_027288723.1">
    <property type="nucleotide sequence ID" value="NZ_NRRE01000026.1"/>
</dbReference>
<accession>A0A934V0N8</accession>
<reference evidence="1" key="2">
    <citation type="journal article" date="2020" name="Microorganisms">
        <title>Osmotic Adaptation and Compatible Solute Biosynthesis of Phototrophic Bacteria as Revealed from Genome Analyses.</title>
        <authorList>
            <person name="Imhoff J.F."/>
            <person name="Rahn T."/>
            <person name="Kunzel S."/>
            <person name="Keller A."/>
            <person name="Neulinger S.C."/>
        </authorList>
    </citation>
    <scope>NUCLEOTIDE SEQUENCE</scope>
    <source>
        <strain evidence="1">DSM 9154</strain>
    </source>
</reference>
<proteinExistence type="predicted"/>
<organism evidence="1 2">
    <name type="scientific">Rhodovibrio salinarum</name>
    <dbReference type="NCBI Taxonomy" id="1087"/>
    <lineage>
        <taxon>Bacteria</taxon>
        <taxon>Pseudomonadati</taxon>
        <taxon>Pseudomonadota</taxon>
        <taxon>Alphaproteobacteria</taxon>
        <taxon>Rhodospirillales</taxon>
        <taxon>Rhodovibrionaceae</taxon>
        <taxon>Rhodovibrio</taxon>
    </lineage>
</organism>
<sequence length="91" mass="10183">MLTYQDVMELAELTEDEIHAIAEHEGVPEICAAEFGYYLCHTPDGVPRIKHFILDDIAAARARGDMQEVLKLRAVLAHFARTHPEAEPAGR</sequence>
<protein>
    <submittedName>
        <fullName evidence="1">Uncharacterized protein</fullName>
    </submittedName>
</protein>
<comment type="caution">
    <text evidence="1">The sequence shown here is derived from an EMBL/GenBank/DDBJ whole genome shotgun (WGS) entry which is preliminary data.</text>
</comment>
<name>A0A934V0N8_9PROT</name>